<feature type="transmembrane region" description="Helical" evidence="7">
    <location>
        <begin position="637"/>
        <end position="663"/>
    </location>
</feature>
<dbReference type="PANTHER" id="PTHR33406:SF13">
    <property type="entry name" value="MEMBRANE PROTEIN YDFJ"/>
    <property type="match status" value="1"/>
</dbReference>
<feature type="region of interest" description="Disordered" evidence="6">
    <location>
        <begin position="712"/>
        <end position="731"/>
    </location>
</feature>
<gene>
    <name evidence="9" type="ORF">GCU69_23295</name>
</gene>
<evidence type="ECO:0000256" key="6">
    <source>
        <dbReference type="SAM" id="MobiDB-lite"/>
    </source>
</evidence>
<feature type="transmembrane region" description="Helical" evidence="7">
    <location>
        <begin position="175"/>
        <end position="193"/>
    </location>
</feature>
<evidence type="ECO:0000256" key="3">
    <source>
        <dbReference type="ARBA" id="ARBA00022692"/>
    </source>
</evidence>
<feature type="transmembrane region" description="Helical" evidence="7">
    <location>
        <begin position="596"/>
        <end position="616"/>
    </location>
</feature>
<evidence type="ECO:0000313" key="10">
    <source>
        <dbReference type="Proteomes" id="UP000621266"/>
    </source>
</evidence>
<feature type="transmembrane region" description="Helical" evidence="7">
    <location>
        <begin position="527"/>
        <end position="547"/>
    </location>
</feature>
<organism evidence="9 10">
    <name type="scientific">Streptomyces lycii</name>
    <dbReference type="NCBI Taxonomy" id="2654337"/>
    <lineage>
        <taxon>Bacteria</taxon>
        <taxon>Bacillati</taxon>
        <taxon>Actinomycetota</taxon>
        <taxon>Actinomycetes</taxon>
        <taxon>Kitasatosporales</taxon>
        <taxon>Streptomycetaceae</taxon>
        <taxon>Streptomyces</taxon>
    </lineage>
</organism>
<evidence type="ECO:0000259" key="8">
    <source>
        <dbReference type="Pfam" id="PF03176"/>
    </source>
</evidence>
<evidence type="ECO:0000256" key="2">
    <source>
        <dbReference type="ARBA" id="ARBA00022475"/>
    </source>
</evidence>
<dbReference type="Pfam" id="PF03176">
    <property type="entry name" value="MMPL"/>
    <property type="match status" value="2"/>
</dbReference>
<keyword evidence="2" id="KW-1003">Cell membrane</keyword>
<dbReference type="InterPro" id="IPR004869">
    <property type="entry name" value="MMPL_dom"/>
</dbReference>
<dbReference type="SUPFAM" id="SSF82866">
    <property type="entry name" value="Multidrug efflux transporter AcrB transmembrane domain"/>
    <property type="match status" value="2"/>
</dbReference>
<protein>
    <submittedName>
        <fullName evidence="9">MMPL family transporter</fullName>
    </submittedName>
</protein>
<comment type="caution">
    <text evidence="9">The sequence shown here is derived from an EMBL/GenBank/DDBJ whole genome shotgun (WGS) entry which is preliminary data.</text>
</comment>
<feature type="transmembrane region" description="Helical" evidence="7">
    <location>
        <begin position="554"/>
        <end position="576"/>
    </location>
</feature>
<feature type="transmembrane region" description="Helical" evidence="7">
    <location>
        <begin position="368"/>
        <end position="387"/>
    </location>
</feature>
<comment type="subcellular location">
    <subcellularLocation>
        <location evidence="1">Cell membrane</location>
        <topology evidence="1">Multi-pass membrane protein</topology>
    </subcellularLocation>
</comment>
<dbReference type="Proteomes" id="UP000621266">
    <property type="component" value="Unassembled WGS sequence"/>
</dbReference>
<feature type="transmembrane region" description="Helical" evidence="7">
    <location>
        <begin position="669"/>
        <end position="688"/>
    </location>
</feature>
<keyword evidence="3 7" id="KW-0812">Transmembrane</keyword>
<feature type="domain" description="Membrane transport protein MMPL" evidence="8">
    <location>
        <begin position="69"/>
        <end position="369"/>
    </location>
</feature>
<proteinExistence type="predicted"/>
<feature type="transmembrane region" description="Helical" evidence="7">
    <location>
        <begin position="227"/>
        <end position="245"/>
    </location>
</feature>
<evidence type="ECO:0000256" key="4">
    <source>
        <dbReference type="ARBA" id="ARBA00022989"/>
    </source>
</evidence>
<feature type="domain" description="Membrane transport protein MMPL" evidence="8">
    <location>
        <begin position="402"/>
        <end position="705"/>
    </location>
</feature>
<feature type="transmembrane region" description="Helical" evidence="7">
    <location>
        <begin position="298"/>
        <end position="325"/>
    </location>
</feature>
<evidence type="ECO:0000256" key="7">
    <source>
        <dbReference type="SAM" id="Phobius"/>
    </source>
</evidence>
<evidence type="ECO:0000256" key="5">
    <source>
        <dbReference type="ARBA" id="ARBA00023136"/>
    </source>
</evidence>
<keyword evidence="5 7" id="KW-0472">Membrane</keyword>
<evidence type="ECO:0000313" key="9">
    <source>
        <dbReference type="EMBL" id="KAF4406773.1"/>
    </source>
</evidence>
<dbReference type="EMBL" id="WHPN01000351">
    <property type="protein sequence ID" value="KAF4406773.1"/>
    <property type="molecule type" value="Genomic_DNA"/>
</dbReference>
<sequence>MAMWSARHPWRAMIGWLALVVVCLALGSMAGTRQADSVDYRVGEAGRAEAIAADAGILDPLMEQVVITPRPGSDTIDRAAATAAAQETAERMAGAPSVGEVGETEWAPNGQAVLVHLAMEGEDAEISEDIPALLDITADVQKAHPQVQVAQTGHFSMGQGVSESMAEDLATAERITLPLTLLILMVVFGAVVAAGVPVLLALSAIAAAMGLSQLFSHVFPSVGANNSLILLMGMAVGVDYSLLFIKRVREEKARSGGRLNQEAAVLVAAATAGRTVIVSGCAVVVSLAALFVVGDVVFSSLAVSSISVVAIVMAASLTVLPAMLVKLGRALDRPRVPLIGRIAGRSAAQDGPGRLWTTLLRPGMRRPVASLVAGLALICGLGLPALGMELSSTEVSTLPKVEAVKARDRMVEQFPSQGAAYLVVVRTDDAHRGELPDAMDGLVRAAGQDPLFGTEEKPKLETAEDGRTGSVLLHTPYALDSDKAQQTLERLRGTLVPDTVGAIPGAETAVSGDVARNADVLDSQMDALPWVIGAVLVLSLAVMFAAFRSVPIAVVSTLLNVASAAGALGLLVLVFQSDWMQNQLAYDSDGFIVSRVPLFLFVILFGLSTDYNVFMVSRIREAVQQGRSAADAVQEGIARSAGVVTGGAVVMVSVFVSFMFTNLLEMKQLGFGLCVAVLLDVVVVRILILPAAMKLLAPVLWWPSRPHFARHTGGGGTAVREAPLTASQPTR</sequence>
<dbReference type="PANTHER" id="PTHR33406">
    <property type="entry name" value="MEMBRANE PROTEIN MJ1562-RELATED"/>
    <property type="match status" value="1"/>
</dbReference>
<evidence type="ECO:0000256" key="1">
    <source>
        <dbReference type="ARBA" id="ARBA00004651"/>
    </source>
</evidence>
<keyword evidence="4 7" id="KW-1133">Transmembrane helix</keyword>
<name>A0ABQ7FE04_9ACTN</name>
<reference evidence="9 10" key="1">
    <citation type="submission" date="2019-10" db="EMBL/GenBank/DDBJ databases">
        <title>Streptomyces tenebrisbrunneis sp.nov., an endogenous actinomycete isolated from of Lycium ruthenicum.</title>
        <authorList>
            <person name="Ma L."/>
        </authorList>
    </citation>
    <scope>NUCLEOTIDE SEQUENCE [LARGE SCALE GENOMIC DNA]</scope>
    <source>
        <strain evidence="9 10">TRM 66187</strain>
    </source>
</reference>
<dbReference type="RefSeq" id="WP_170315913.1">
    <property type="nucleotide sequence ID" value="NZ_WHPN01000351.1"/>
</dbReference>
<dbReference type="Gene3D" id="1.20.1640.10">
    <property type="entry name" value="Multidrug efflux transporter AcrB transmembrane domain"/>
    <property type="match status" value="2"/>
</dbReference>
<keyword evidence="10" id="KW-1185">Reference proteome</keyword>
<feature type="transmembrane region" description="Helical" evidence="7">
    <location>
        <begin position="265"/>
        <end position="292"/>
    </location>
</feature>
<accession>A0ABQ7FE04</accession>
<dbReference type="InterPro" id="IPR050545">
    <property type="entry name" value="Mycobact_MmpL"/>
</dbReference>